<dbReference type="PANTHER" id="PTHR43763:SF6">
    <property type="entry name" value="XAA-PRO AMINOPEPTIDASE 1"/>
    <property type="match status" value="1"/>
</dbReference>
<dbReference type="InterPro" id="IPR050422">
    <property type="entry name" value="X-Pro_aminopeptidase_P"/>
</dbReference>
<keyword evidence="2" id="KW-0479">Metal-binding</keyword>
<evidence type="ECO:0000313" key="7">
    <source>
        <dbReference type="EMBL" id="RGR73428.1"/>
    </source>
</evidence>
<dbReference type="InterPro" id="IPR000994">
    <property type="entry name" value="Pept_M24"/>
</dbReference>
<dbReference type="Pfam" id="PF00557">
    <property type="entry name" value="Peptidase_M24"/>
    <property type="match status" value="1"/>
</dbReference>
<dbReference type="FunFam" id="3.90.230.10:FF:000009">
    <property type="entry name" value="xaa-Pro aminopeptidase 2"/>
    <property type="match status" value="1"/>
</dbReference>
<dbReference type="EMBL" id="QRUP01000012">
    <property type="protein sequence ID" value="RGR73428.1"/>
    <property type="molecule type" value="Genomic_DNA"/>
</dbReference>
<dbReference type="Pfam" id="PF01321">
    <property type="entry name" value="Creatinase_N"/>
    <property type="match status" value="1"/>
</dbReference>
<feature type="domain" description="Peptidase M24 C-terminal" evidence="6">
    <location>
        <begin position="534"/>
        <end position="594"/>
    </location>
</feature>
<sequence length="594" mass="66695">MRETLIQLRQVMEQKHVDIVLIPSSDFHGSEYIGDYFKARAWMSGFTGSAGTLVVTRDQAGLWTDGRYFIQAERQLSGSGITLYKMGQEGVIDFPQFIEQEMPQGGCLAFDGRMVSGALGSQLEAMLARKQAQILSTEDLVDLIWKDRPGLPEAKAVLLEERYSGRATAQKLDELRADMRKEGAEALLISTLDDLAWLFNLRGDDVLYNPVVLAYGCVTLEKAVLYLNPRKLSESDRQALSALNIEIKDYDTFLGDVAALTAQTVWADPQKLNYAILRAIPRHCRRIEKTNPIVLRKAIKNETEIENLRRSHLKDGVAVTKLMYWLKTRVGKEAMSECSIQTKLHELRAEQEGFIEESFGTICAYKANAAMMHYSADPQHEVPVAAEGLLLIDSGGQYWEGTTDITRTFALGPCSPEIKKVYTTVLQGMLNLSEARFLYGCSGINLDILARGPVWQLNLDYQCGTGHGVGYLLNVHEGPHGIRWKKTAALNEMERLEAGMVVTDEPGVYIEGKFGIRIENELIVRRGEKNFYGQFMEFETTTLAPIDLDAVDPQVLTPAAREALNRYHLRVREALTPYLNEEEAQWLKTATRSI</sequence>
<reference evidence="7 8" key="1">
    <citation type="submission" date="2018-08" db="EMBL/GenBank/DDBJ databases">
        <title>A genome reference for cultivated species of the human gut microbiota.</title>
        <authorList>
            <person name="Zou Y."/>
            <person name="Xue W."/>
            <person name="Luo G."/>
        </authorList>
    </citation>
    <scope>NUCLEOTIDE SEQUENCE [LARGE SCALE GENOMIC DNA]</scope>
    <source>
        <strain evidence="7 8">AF24-29</strain>
    </source>
</reference>
<dbReference type="Pfam" id="PF16188">
    <property type="entry name" value="Peptidase_M24_C"/>
    <property type="match status" value="1"/>
</dbReference>
<evidence type="ECO:0000256" key="2">
    <source>
        <dbReference type="ARBA" id="ARBA00022723"/>
    </source>
</evidence>
<dbReference type="GO" id="GO:0046872">
    <property type="term" value="F:metal ion binding"/>
    <property type="evidence" value="ECO:0007669"/>
    <property type="project" value="UniProtKB-KW"/>
</dbReference>
<dbReference type="InterPro" id="IPR033740">
    <property type="entry name" value="Pept_M24B"/>
</dbReference>
<dbReference type="SUPFAM" id="SSF55920">
    <property type="entry name" value="Creatinase/aminopeptidase"/>
    <property type="match status" value="1"/>
</dbReference>
<feature type="domain" description="Creatinase N-terminal" evidence="5">
    <location>
        <begin position="7"/>
        <end position="141"/>
    </location>
</feature>
<keyword evidence="7" id="KW-0645">Protease</keyword>
<feature type="domain" description="Peptidase M24" evidence="4">
    <location>
        <begin position="306"/>
        <end position="525"/>
    </location>
</feature>
<evidence type="ECO:0000259" key="4">
    <source>
        <dbReference type="Pfam" id="PF00557"/>
    </source>
</evidence>
<dbReference type="PANTHER" id="PTHR43763">
    <property type="entry name" value="XAA-PRO AMINOPEPTIDASE 1"/>
    <property type="match status" value="1"/>
</dbReference>
<dbReference type="RefSeq" id="WP_117895189.1">
    <property type="nucleotide sequence ID" value="NZ_CABJCV010000012.1"/>
</dbReference>
<evidence type="ECO:0000256" key="3">
    <source>
        <dbReference type="ARBA" id="ARBA00022801"/>
    </source>
</evidence>
<dbReference type="Pfam" id="PF16189">
    <property type="entry name" value="Creatinase_N_2"/>
    <property type="match status" value="1"/>
</dbReference>
<dbReference type="InterPro" id="IPR032416">
    <property type="entry name" value="Peptidase_M24_C"/>
</dbReference>
<keyword evidence="7" id="KW-0031">Aminopeptidase</keyword>
<accession>A0A412FZ40</accession>
<name>A0A412FZ40_9FIRM</name>
<evidence type="ECO:0000256" key="1">
    <source>
        <dbReference type="ARBA" id="ARBA00008766"/>
    </source>
</evidence>
<protein>
    <submittedName>
        <fullName evidence="7">Aminopeptidase P family protein</fullName>
    </submittedName>
</protein>
<keyword evidence="8" id="KW-1185">Reference proteome</keyword>
<dbReference type="InterPro" id="IPR029149">
    <property type="entry name" value="Creatin/AminoP/Spt16_N"/>
</dbReference>
<evidence type="ECO:0000313" key="8">
    <source>
        <dbReference type="Proteomes" id="UP000284178"/>
    </source>
</evidence>
<dbReference type="Gene3D" id="3.90.230.10">
    <property type="entry name" value="Creatinase/methionine aminopeptidase superfamily"/>
    <property type="match status" value="1"/>
</dbReference>
<gene>
    <name evidence="7" type="ORF">DWY25_10510</name>
</gene>
<organism evidence="7 8">
    <name type="scientific">Holdemania filiformis</name>
    <dbReference type="NCBI Taxonomy" id="61171"/>
    <lineage>
        <taxon>Bacteria</taxon>
        <taxon>Bacillati</taxon>
        <taxon>Bacillota</taxon>
        <taxon>Erysipelotrichia</taxon>
        <taxon>Erysipelotrichales</taxon>
        <taxon>Erysipelotrichaceae</taxon>
        <taxon>Holdemania</taxon>
    </lineage>
</organism>
<evidence type="ECO:0000259" key="6">
    <source>
        <dbReference type="Pfam" id="PF16188"/>
    </source>
</evidence>
<dbReference type="GO" id="GO:0005737">
    <property type="term" value="C:cytoplasm"/>
    <property type="evidence" value="ECO:0007669"/>
    <property type="project" value="UniProtKB-ARBA"/>
</dbReference>
<dbReference type="Gene3D" id="3.40.350.10">
    <property type="entry name" value="Creatinase/prolidase N-terminal domain"/>
    <property type="match status" value="2"/>
</dbReference>
<dbReference type="SUPFAM" id="SSF53092">
    <property type="entry name" value="Creatinase/prolidase N-terminal domain"/>
    <property type="match status" value="1"/>
</dbReference>
<proteinExistence type="inferred from homology"/>
<dbReference type="InterPro" id="IPR000587">
    <property type="entry name" value="Creatinase_N"/>
</dbReference>
<dbReference type="AlphaFoldDB" id="A0A412FZ40"/>
<dbReference type="InterPro" id="IPR036005">
    <property type="entry name" value="Creatinase/aminopeptidase-like"/>
</dbReference>
<dbReference type="Proteomes" id="UP000284178">
    <property type="component" value="Unassembled WGS sequence"/>
</dbReference>
<evidence type="ECO:0000259" key="5">
    <source>
        <dbReference type="Pfam" id="PF01321"/>
    </source>
</evidence>
<dbReference type="GeneID" id="83015829"/>
<keyword evidence="3" id="KW-0378">Hydrolase</keyword>
<comment type="caution">
    <text evidence="7">The sequence shown here is derived from an EMBL/GenBank/DDBJ whole genome shotgun (WGS) entry which is preliminary data.</text>
</comment>
<dbReference type="GO" id="GO:0070006">
    <property type="term" value="F:metalloaminopeptidase activity"/>
    <property type="evidence" value="ECO:0007669"/>
    <property type="project" value="InterPro"/>
</dbReference>
<comment type="similarity">
    <text evidence="1">Belongs to the peptidase M24B family.</text>
</comment>
<dbReference type="CDD" id="cd01085">
    <property type="entry name" value="APP"/>
    <property type="match status" value="1"/>
</dbReference>